<feature type="region of interest" description="Disordered" evidence="4">
    <location>
        <begin position="13"/>
        <end position="42"/>
    </location>
</feature>
<evidence type="ECO:0000256" key="2">
    <source>
        <dbReference type="ARBA" id="ARBA00022553"/>
    </source>
</evidence>
<proteinExistence type="inferred from homology"/>
<dbReference type="InterPro" id="IPR007998">
    <property type="entry name" value="DUF719"/>
</dbReference>
<feature type="coiled-coil region" evidence="3">
    <location>
        <begin position="201"/>
        <end position="228"/>
    </location>
</feature>
<dbReference type="GeneID" id="106002757"/>
<dbReference type="PANTHER" id="PTHR12842:SF3">
    <property type="entry name" value="PROTEIN FAM114A2"/>
    <property type="match status" value="1"/>
</dbReference>
<gene>
    <name evidence="6" type="primary">LOC106002757</name>
</gene>
<evidence type="ECO:0000313" key="5">
    <source>
        <dbReference type="Proteomes" id="UP000081671"/>
    </source>
</evidence>
<comment type="similarity">
    <text evidence="1">Belongs to the FAM114 family.</text>
</comment>
<dbReference type="AlphaFoldDB" id="A0A1S3GWF0"/>
<keyword evidence="5" id="KW-1185">Reference proteome</keyword>
<dbReference type="Pfam" id="PF05334">
    <property type="entry name" value="DUF719"/>
    <property type="match status" value="1"/>
</dbReference>
<evidence type="ECO:0000256" key="4">
    <source>
        <dbReference type="SAM" id="MobiDB-lite"/>
    </source>
</evidence>
<feature type="compositionally biased region" description="Basic and acidic residues" evidence="4">
    <location>
        <begin position="15"/>
        <end position="34"/>
    </location>
</feature>
<organism evidence="5 6">
    <name type="scientific">Dipodomys ordii</name>
    <name type="common">Ord's kangaroo rat</name>
    <dbReference type="NCBI Taxonomy" id="10020"/>
    <lineage>
        <taxon>Eukaryota</taxon>
        <taxon>Metazoa</taxon>
        <taxon>Chordata</taxon>
        <taxon>Craniata</taxon>
        <taxon>Vertebrata</taxon>
        <taxon>Euteleostomi</taxon>
        <taxon>Mammalia</taxon>
        <taxon>Eutheria</taxon>
        <taxon>Euarchontoglires</taxon>
        <taxon>Glires</taxon>
        <taxon>Rodentia</taxon>
        <taxon>Castorimorpha</taxon>
        <taxon>Heteromyidae</taxon>
        <taxon>Dipodomyinae</taxon>
        <taxon>Dipodomys</taxon>
    </lineage>
</organism>
<name>A0A1S3GWF0_DIPOR</name>
<dbReference type="OrthoDB" id="5597648at2759"/>
<sequence length="300" mass="33688">MVSQSLNHWLVPKLKKPDPSRIRSKKKQDQEVHAARPTQQGEVFPRHWEHGLEVSAVAMVLAGCMMSELNSSASFEVQERCLKGPVACKDHLARGQDTSNIIETTESSLGIPSPSEISAEVKLLKGKDIISGGLVAFKFIVKKTIDVIAEGDPVFKMTKDLMNWNSTLSQVLQEAKEKEELMTSNEVATETDKKSHSGLPFDELQEHLKVLEMLLQESEKKVKSVLNSLSGEELEAIILELEQLKDVFSLAEFCEEEEEEKKGDEDFSEGITELFSQLYISCKPDKLARMRDVRHIHGII</sequence>
<dbReference type="KEGG" id="dord:106002757"/>
<accession>A0A1S3GWF0</accession>
<keyword evidence="2" id="KW-0597">Phosphoprotein</keyword>
<protein>
    <submittedName>
        <fullName evidence="6">Protein FAM114A2-like</fullName>
    </submittedName>
</protein>
<evidence type="ECO:0000256" key="3">
    <source>
        <dbReference type="SAM" id="Coils"/>
    </source>
</evidence>
<dbReference type="Proteomes" id="UP000081671">
    <property type="component" value="Unplaced"/>
</dbReference>
<evidence type="ECO:0000256" key="1">
    <source>
        <dbReference type="ARBA" id="ARBA00006903"/>
    </source>
</evidence>
<reference evidence="6" key="1">
    <citation type="submission" date="2025-08" db="UniProtKB">
        <authorList>
            <consortium name="RefSeq"/>
        </authorList>
    </citation>
    <scope>IDENTIFICATION</scope>
    <source>
        <tissue evidence="6">Kidney</tissue>
    </source>
</reference>
<evidence type="ECO:0000313" key="6">
    <source>
        <dbReference type="RefSeq" id="XP_012893020.1"/>
    </source>
</evidence>
<keyword evidence="3" id="KW-0175">Coiled coil</keyword>
<dbReference type="RefSeq" id="XP_012893020.1">
    <property type="nucleotide sequence ID" value="XM_013037566.1"/>
</dbReference>
<dbReference type="PANTHER" id="PTHR12842">
    <property type="entry name" value="FI01459P"/>
    <property type="match status" value="1"/>
</dbReference>
<dbReference type="InParanoid" id="A0A1S3GWF0"/>